<dbReference type="STRING" id="1618671.UY67_C0012G0012"/>
<dbReference type="CDD" id="cd00063">
    <property type="entry name" value="FN3"/>
    <property type="match status" value="2"/>
</dbReference>
<dbReference type="Proteomes" id="UP000034273">
    <property type="component" value="Unassembled WGS sequence"/>
</dbReference>
<gene>
    <name evidence="2" type="ORF">UY67_C0012G0012</name>
</gene>
<dbReference type="GO" id="GO:0046872">
    <property type="term" value="F:metal ion binding"/>
    <property type="evidence" value="ECO:0007669"/>
    <property type="project" value="InterPro"/>
</dbReference>
<dbReference type="InterPro" id="IPR036439">
    <property type="entry name" value="Dockerin_dom_sf"/>
</dbReference>
<dbReference type="Gene3D" id="2.60.40.10">
    <property type="entry name" value="Immunoglobulins"/>
    <property type="match status" value="2"/>
</dbReference>
<feature type="domain" description="Fibronectin type-III" evidence="1">
    <location>
        <begin position="317"/>
        <end position="423"/>
    </location>
</feature>
<reference evidence="2 3" key="1">
    <citation type="journal article" date="2015" name="Nature">
        <title>rRNA introns, odd ribosomes, and small enigmatic genomes across a large radiation of phyla.</title>
        <authorList>
            <person name="Brown C.T."/>
            <person name="Hug L.A."/>
            <person name="Thomas B.C."/>
            <person name="Sharon I."/>
            <person name="Castelle C.J."/>
            <person name="Singh A."/>
            <person name="Wilkins M.J."/>
            <person name="Williams K.H."/>
            <person name="Banfield J.F."/>
        </authorList>
    </citation>
    <scope>NUCLEOTIDE SEQUENCE [LARGE SCALE GENOMIC DNA]</scope>
</reference>
<proteinExistence type="predicted"/>
<dbReference type="InterPro" id="IPR018247">
    <property type="entry name" value="EF_Hand_1_Ca_BS"/>
</dbReference>
<evidence type="ECO:0000313" key="2">
    <source>
        <dbReference type="EMBL" id="KKW24026.1"/>
    </source>
</evidence>
<organism evidence="2 3">
    <name type="scientific">Candidatus Kaiserbacteria bacterium GW2011_GWA2_52_12</name>
    <dbReference type="NCBI Taxonomy" id="1618671"/>
    <lineage>
        <taxon>Bacteria</taxon>
        <taxon>Candidatus Kaiseribacteriota</taxon>
    </lineage>
</organism>
<comment type="caution">
    <text evidence="2">The sequence shown here is derived from an EMBL/GenBank/DDBJ whole genome shotgun (WGS) entry which is preliminary data.</text>
</comment>
<dbReference type="AlphaFoldDB" id="A0A0G1WZ45"/>
<dbReference type="GO" id="GO:0003993">
    <property type="term" value="F:acid phosphatase activity"/>
    <property type="evidence" value="ECO:0007669"/>
    <property type="project" value="InterPro"/>
</dbReference>
<dbReference type="InterPro" id="IPR013783">
    <property type="entry name" value="Ig-like_fold"/>
</dbReference>
<sequence length="676" mass="70184">MVFFVLLVGVLLFFTPPLGVLADTQSFDSLADSYLQSGSANVNNGSETVIDVTNTRDGVVRFDISVIPSGSTITSATLTLVATAVGSATAVKNYGVHRILLDWAESTVTWNTPGSTAGTHFASSPTETVAVSTTGSYSWNVTNDMTSFVNGSATNYGWRIIWSSNTSGTNKQVDFGAKENTTSGNRPVLSVTYTMSDTTAPAAISDLALSSPSNSAMTVSWTASGDDNSTDTATTYDLRYSTSAITADNFSSATAVTGEPTPSIAGSAESMTISGLSPSTTYYFALKTSDEVPNTSAISNVPSLATTAIADTTAPAAVSDLALSSPSNSTMTVSWTASGDDNSTGTATTYDLRYSTSPITAGNFSSATAVSGEPNPSIAGSSESMTVSGLSAGTTYYFAIETSDEAANTSAISNVPSASTAASETSNITIPAGGGSAPRSISISGQAYPGSTIQVLRKSVTDTVYTQLPIKNSIVNPDGSFSYQSVGLLGDDYLFLLIVKDKSGIDSGALSFVGQLSSKDTLVASGILVQPTLVVKNSTVTKGKSIDLYGYGAPASSVSVEFDSKNIATTTSLADGSWKFSITTGALTIANHFVRVRQIFDDQVSNYSLTKTVKVSLLTNPRADMNGDNTVNVQDWSIFLSRWGSSNAAERKKNDIDGNGVVDISDFSTFLRAIQL</sequence>
<evidence type="ECO:0000313" key="3">
    <source>
        <dbReference type="Proteomes" id="UP000034273"/>
    </source>
</evidence>
<dbReference type="Gene3D" id="1.10.1330.10">
    <property type="entry name" value="Dockerin domain"/>
    <property type="match status" value="1"/>
</dbReference>
<dbReference type="EMBL" id="LCQW01000012">
    <property type="protein sequence ID" value="KKW24026.1"/>
    <property type="molecule type" value="Genomic_DNA"/>
</dbReference>
<evidence type="ECO:0000259" key="1">
    <source>
        <dbReference type="PROSITE" id="PS50853"/>
    </source>
</evidence>
<protein>
    <submittedName>
        <fullName evidence="2">Fibronectin type III domain protein</fullName>
    </submittedName>
</protein>
<dbReference type="InterPro" id="IPR003961">
    <property type="entry name" value="FN3_dom"/>
</dbReference>
<dbReference type="Pfam" id="PF16656">
    <property type="entry name" value="Pur_ac_phosph_N"/>
    <property type="match status" value="1"/>
</dbReference>
<dbReference type="PROSITE" id="PS00018">
    <property type="entry name" value="EF_HAND_1"/>
    <property type="match status" value="2"/>
</dbReference>
<feature type="domain" description="Fibronectin type-III" evidence="1">
    <location>
        <begin position="203"/>
        <end position="310"/>
    </location>
</feature>
<dbReference type="PROSITE" id="PS50853">
    <property type="entry name" value="FN3"/>
    <property type="match status" value="2"/>
</dbReference>
<dbReference type="SMART" id="SM00060">
    <property type="entry name" value="FN3"/>
    <property type="match status" value="2"/>
</dbReference>
<dbReference type="PATRIC" id="fig|1618671.3.peg.509"/>
<dbReference type="NCBIfam" id="NF033679">
    <property type="entry name" value="DNRLRE_dom"/>
    <property type="match status" value="1"/>
</dbReference>
<name>A0A0G1WZ45_9BACT</name>
<dbReference type="InterPro" id="IPR036116">
    <property type="entry name" value="FN3_sf"/>
</dbReference>
<accession>A0A0G1WZ45</accession>
<dbReference type="SUPFAM" id="SSF63446">
    <property type="entry name" value="Type I dockerin domain"/>
    <property type="match status" value="1"/>
</dbReference>
<dbReference type="Pfam" id="PF00041">
    <property type="entry name" value="fn3"/>
    <property type="match status" value="1"/>
</dbReference>
<dbReference type="SUPFAM" id="SSF49265">
    <property type="entry name" value="Fibronectin type III"/>
    <property type="match status" value="1"/>
</dbReference>
<dbReference type="GO" id="GO:0000272">
    <property type="term" value="P:polysaccharide catabolic process"/>
    <property type="evidence" value="ECO:0007669"/>
    <property type="project" value="InterPro"/>
</dbReference>
<dbReference type="InterPro" id="IPR015914">
    <property type="entry name" value="PAPs_N"/>
</dbReference>